<reference evidence="6 7" key="1">
    <citation type="submission" date="2020-08" db="EMBL/GenBank/DDBJ databases">
        <title>Genomic Encyclopedia of Type Strains, Phase IV (KMG-IV): sequencing the most valuable type-strain genomes for metagenomic binning, comparative biology and taxonomic classification.</title>
        <authorList>
            <person name="Goeker M."/>
        </authorList>
    </citation>
    <scope>NUCLEOTIDE SEQUENCE [LARGE SCALE GENOMIC DNA]</scope>
    <source>
        <strain evidence="6 7">DSM 27057</strain>
    </source>
</reference>
<evidence type="ECO:0000259" key="5">
    <source>
        <dbReference type="PROSITE" id="PS51755"/>
    </source>
</evidence>
<dbReference type="PROSITE" id="PS50110">
    <property type="entry name" value="RESPONSE_REGULATORY"/>
    <property type="match status" value="1"/>
</dbReference>
<dbReference type="Pfam" id="PF00486">
    <property type="entry name" value="Trans_reg_C"/>
    <property type="match status" value="1"/>
</dbReference>
<evidence type="ECO:0000256" key="2">
    <source>
        <dbReference type="PROSITE-ProRule" id="PRU00169"/>
    </source>
</evidence>
<name>A0A7W6G5W4_9SPHN</name>
<dbReference type="PANTHER" id="PTHR48111:SF37">
    <property type="entry name" value="RESPONSE REGULATOR PROTEIN CARR"/>
    <property type="match status" value="1"/>
</dbReference>
<dbReference type="InterPro" id="IPR001789">
    <property type="entry name" value="Sig_transdc_resp-reg_receiver"/>
</dbReference>
<dbReference type="GO" id="GO:0000156">
    <property type="term" value="F:phosphorelay response regulator activity"/>
    <property type="evidence" value="ECO:0007669"/>
    <property type="project" value="TreeGrafter"/>
</dbReference>
<dbReference type="InterPro" id="IPR011006">
    <property type="entry name" value="CheY-like_superfamily"/>
</dbReference>
<evidence type="ECO:0000313" key="7">
    <source>
        <dbReference type="Proteomes" id="UP000548867"/>
    </source>
</evidence>
<proteinExistence type="predicted"/>
<keyword evidence="1 3" id="KW-0238">DNA-binding</keyword>
<evidence type="ECO:0000259" key="4">
    <source>
        <dbReference type="PROSITE" id="PS50110"/>
    </source>
</evidence>
<gene>
    <name evidence="6" type="ORF">GGR38_001597</name>
</gene>
<dbReference type="AlphaFoldDB" id="A0A7W6G5W4"/>
<dbReference type="GO" id="GO:0000976">
    <property type="term" value="F:transcription cis-regulatory region binding"/>
    <property type="evidence" value="ECO:0007669"/>
    <property type="project" value="TreeGrafter"/>
</dbReference>
<dbReference type="SMART" id="SM00862">
    <property type="entry name" value="Trans_reg_C"/>
    <property type="match status" value="1"/>
</dbReference>
<evidence type="ECO:0000256" key="1">
    <source>
        <dbReference type="ARBA" id="ARBA00023125"/>
    </source>
</evidence>
<dbReference type="Gene3D" id="3.40.50.2300">
    <property type="match status" value="1"/>
</dbReference>
<dbReference type="PROSITE" id="PS51755">
    <property type="entry name" value="OMPR_PHOB"/>
    <property type="match status" value="1"/>
</dbReference>
<comment type="caution">
    <text evidence="6">The sequence shown here is derived from an EMBL/GenBank/DDBJ whole genome shotgun (WGS) entry which is preliminary data.</text>
</comment>
<dbReference type="GO" id="GO:0005829">
    <property type="term" value="C:cytosol"/>
    <property type="evidence" value="ECO:0007669"/>
    <property type="project" value="TreeGrafter"/>
</dbReference>
<dbReference type="InterPro" id="IPR036388">
    <property type="entry name" value="WH-like_DNA-bd_sf"/>
</dbReference>
<protein>
    <submittedName>
        <fullName evidence="6">Two-component system OmpR family response regulator</fullName>
    </submittedName>
</protein>
<dbReference type="GO" id="GO:0006355">
    <property type="term" value="P:regulation of DNA-templated transcription"/>
    <property type="evidence" value="ECO:0007669"/>
    <property type="project" value="InterPro"/>
</dbReference>
<keyword evidence="2" id="KW-0597">Phosphoprotein</keyword>
<dbReference type="CDD" id="cd00383">
    <property type="entry name" value="trans_reg_C"/>
    <property type="match status" value="1"/>
</dbReference>
<organism evidence="6 7">
    <name type="scientific">Novosphingobium sediminicola</name>
    <dbReference type="NCBI Taxonomy" id="563162"/>
    <lineage>
        <taxon>Bacteria</taxon>
        <taxon>Pseudomonadati</taxon>
        <taxon>Pseudomonadota</taxon>
        <taxon>Alphaproteobacteria</taxon>
        <taxon>Sphingomonadales</taxon>
        <taxon>Sphingomonadaceae</taxon>
        <taxon>Novosphingobium</taxon>
    </lineage>
</organism>
<dbReference type="Pfam" id="PF00072">
    <property type="entry name" value="Response_reg"/>
    <property type="match status" value="1"/>
</dbReference>
<evidence type="ECO:0000256" key="3">
    <source>
        <dbReference type="PROSITE-ProRule" id="PRU01091"/>
    </source>
</evidence>
<accession>A0A7W6G5W4</accession>
<feature type="domain" description="Response regulatory" evidence="4">
    <location>
        <begin position="7"/>
        <end position="121"/>
    </location>
</feature>
<feature type="modified residue" description="4-aspartylphosphate" evidence="2">
    <location>
        <position position="56"/>
    </location>
</feature>
<dbReference type="SUPFAM" id="SSF52172">
    <property type="entry name" value="CheY-like"/>
    <property type="match status" value="1"/>
</dbReference>
<dbReference type="PANTHER" id="PTHR48111">
    <property type="entry name" value="REGULATOR OF RPOS"/>
    <property type="match status" value="1"/>
</dbReference>
<dbReference type="RefSeq" id="WP_246404336.1">
    <property type="nucleotide sequence ID" value="NZ_JACIDX010000005.1"/>
</dbReference>
<dbReference type="GO" id="GO:0032993">
    <property type="term" value="C:protein-DNA complex"/>
    <property type="evidence" value="ECO:0007669"/>
    <property type="project" value="TreeGrafter"/>
</dbReference>
<dbReference type="Gene3D" id="1.10.10.10">
    <property type="entry name" value="Winged helix-like DNA-binding domain superfamily/Winged helix DNA-binding domain"/>
    <property type="match status" value="1"/>
</dbReference>
<sequence>MGTQGLRLLLIEDDGELASRLSNRLRDAGFAVDVAGSQADGEGWPDLGKIAAIILDLGLPDGNGLDLLRYWRGRRVDCPVLILTARGSWQDKVEGLNAGADDFVVKPVRFEELLARLHALLRRHSGQRAQWIEAGGVRLDPVGRNAEVDGAALSLSKQEFRLLQLFVRRPGQVLSQGDILEHLYDLDAQRDLNAIEVLVSRLRRKVGAGRIKTLRGLGYRFEA</sequence>
<feature type="DNA-binding region" description="OmpR/PhoB-type" evidence="3">
    <location>
        <begin position="129"/>
        <end position="223"/>
    </location>
</feature>
<evidence type="ECO:0000313" key="6">
    <source>
        <dbReference type="EMBL" id="MBB3954658.1"/>
    </source>
</evidence>
<dbReference type="Gene3D" id="6.10.250.690">
    <property type="match status" value="1"/>
</dbReference>
<dbReference type="Proteomes" id="UP000548867">
    <property type="component" value="Unassembled WGS sequence"/>
</dbReference>
<dbReference type="EMBL" id="JACIDX010000005">
    <property type="protein sequence ID" value="MBB3954658.1"/>
    <property type="molecule type" value="Genomic_DNA"/>
</dbReference>
<feature type="domain" description="OmpR/PhoB-type" evidence="5">
    <location>
        <begin position="129"/>
        <end position="223"/>
    </location>
</feature>
<dbReference type="InterPro" id="IPR039420">
    <property type="entry name" value="WalR-like"/>
</dbReference>
<dbReference type="InterPro" id="IPR001867">
    <property type="entry name" value="OmpR/PhoB-type_DNA-bd"/>
</dbReference>
<keyword evidence="7" id="KW-1185">Reference proteome</keyword>
<dbReference type="SMART" id="SM00448">
    <property type="entry name" value="REC"/>
    <property type="match status" value="1"/>
</dbReference>